<keyword evidence="2" id="KW-1185">Reference proteome</keyword>
<organism evidence="1 2">
    <name type="scientific">Coemansia erecta</name>
    <dbReference type="NCBI Taxonomy" id="147472"/>
    <lineage>
        <taxon>Eukaryota</taxon>
        <taxon>Fungi</taxon>
        <taxon>Fungi incertae sedis</taxon>
        <taxon>Zoopagomycota</taxon>
        <taxon>Kickxellomycotina</taxon>
        <taxon>Kickxellomycetes</taxon>
        <taxon>Kickxellales</taxon>
        <taxon>Kickxellaceae</taxon>
        <taxon>Coemansia</taxon>
    </lineage>
</organism>
<name>A0A9W7XTE4_9FUNG</name>
<accession>A0A9W7XTE4</accession>
<dbReference type="OrthoDB" id="5584477at2759"/>
<protein>
    <submittedName>
        <fullName evidence="1">Uncharacterized protein</fullName>
    </submittedName>
</protein>
<sequence>QRADDVVALIVKDLEDMNTSQDRFDAETELFDWIRAGATIEQEKELYGYFAKFLQFVAERVRRLSRTSELDMPRPKRVVTAFERHDVKVDGAEQNYRPDIVIECTPIGQDGELVEASGSPKPRYENIFTVVEAKKTNSETNVRNACIQLILYMRE</sequence>
<evidence type="ECO:0000313" key="2">
    <source>
        <dbReference type="Proteomes" id="UP001149813"/>
    </source>
</evidence>
<proteinExistence type="predicted"/>
<evidence type="ECO:0000313" key="1">
    <source>
        <dbReference type="EMBL" id="KAJ1718672.1"/>
    </source>
</evidence>
<reference evidence="1" key="1">
    <citation type="submission" date="2022-07" db="EMBL/GenBank/DDBJ databases">
        <title>Phylogenomic reconstructions and comparative analyses of Kickxellomycotina fungi.</title>
        <authorList>
            <person name="Reynolds N.K."/>
            <person name="Stajich J.E."/>
            <person name="Barry K."/>
            <person name="Grigoriev I.V."/>
            <person name="Crous P."/>
            <person name="Smith M.E."/>
        </authorList>
    </citation>
    <scope>NUCLEOTIDE SEQUENCE</scope>
    <source>
        <strain evidence="1">NBRC 32514</strain>
    </source>
</reference>
<dbReference type="AlphaFoldDB" id="A0A9W7XTE4"/>
<feature type="non-terminal residue" evidence="1">
    <location>
        <position position="155"/>
    </location>
</feature>
<dbReference type="EMBL" id="JANBOJ010000733">
    <property type="protein sequence ID" value="KAJ1718672.1"/>
    <property type="molecule type" value="Genomic_DNA"/>
</dbReference>
<comment type="caution">
    <text evidence="1">The sequence shown here is derived from an EMBL/GenBank/DDBJ whole genome shotgun (WGS) entry which is preliminary data.</text>
</comment>
<gene>
    <name evidence="1" type="ORF">LPJ53_006385</name>
</gene>
<feature type="non-terminal residue" evidence="1">
    <location>
        <position position="1"/>
    </location>
</feature>
<dbReference type="Proteomes" id="UP001149813">
    <property type="component" value="Unassembled WGS sequence"/>
</dbReference>